<proteinExistence type="predicted"/>
<dbReference type="GO" id="GO:0008270">
    <property type="term" value="F:zinc ion binding"/>
    <property type="evidence" value="ECO:0007669"/>
    <property type="project" value="InterPro"/>
</dbReference>
<name>A0A2T0WRD5_9BACT</name>
<keyword evidence="4" id="KW-1185">Reference proteome</keyword>
<accession>A0A2T0WRD5</accession>
<dbReference type="GO" id="GO:0006508">
    <property type="term" value="P:proteolysis"/>
    <property type="evidence" value="ECO:0007669"/>
    <property type="project" value="InterPro"/>
</dbReference>
<evidence type="ECO:0000313" key="3">
    <source>
        <dbReference type="EMBL" id="PRY89250.1"/>
    </source>
</evidence>
<keyword evidence="3" id="KW-0121">Carboxypeptidase</keyword>
<dbReference type="GO" id="GO:0004181">
    <property type="term" value="F:metallocarboxypeptidase activity"/>
    <property type="evidence" value="ECO:0007669"/>
    <property type="project" value="InterPro"/>
</dbReference>
<evidence type="ECO:0000256" key="1">
    <source>
        <dbReference type="SAM" id="SignalP"/>
    </source>
</evidence>
<keyword evidence="1" id="KW-0732">Signal</keyword>
<dbReference type="SUPFAM" id="SSF52317">
    <property type="entry name" value="Class I glutamine amidotransferase-like"/>
    <property type="match status" value="1"/>
</dbReference>
<dbReference type="InterPro" id="IPR029062">
    <property type="entry name" value="Class_I_gatase-like"/>
</dbReference>
<feature type="chain" id="PRO_5015753887" evidence="1">
    <location>
        <begin position="21"/>
        <end position="861"/>
    </location>
</feature>
<evidence type="ECO:0000259" key="2">
    <source>
        <dbReference type="Pfam" id="PF00246"/>
    </source>
</evidence>
<evidence type="ECO:0000313" key="4">
    <source>
        <dbReference type="Proteomes" id="UP000238157"/>
    </source>
</evidence>
<dbReference type="Pfam" id="PF00246">
    <property type="entry name" value="Peptidase_M14"/>
    <property type="match status" value="1"/>
</dbReference>
<dbReference type="OrthoDB" id="9758209at2"/>
<dbReference type="InterPro" id="IPR000834">
    <property type="entry name" value="Peptidase_M14"/>
</dbReference>
<reference evidence="3 4" key="1">
    <citation type="submission" date="2018-03" db="EMBL/GenBank/DDBJ databases">
        <title>Genomic Encyclopedia of Archaeal and Bacterial Type Strains, Phase II (KMG-II): from individual species to whole genera.</title>
        <authorList>
            <person name="Goeker M."/>
        </authorList>
    </citation>
    <scope>NUCLEOTIDE SEQUENCE [LARGE SCALE GENOMIC DNA]</scope>
    <source>
        <strain evidence="3 4">DSM 27929</strain>
    </source>
</reference>
<comment type="caution">
    <text evidence="3">The sequence shown here is derived from an EMBL/GenBank/DDBJ whole genome shotgun (WGS) entry which is preliminary data.</text>
</comment>
<dbReference type="AlphaFoldDB" id="A0A2T0WRD5"/>
<dbReference type="EMBL" id="PVTR01000003">
    <property type="protein sequence ID" value="PRY89250.1"/>
    <property type="molecule type" value="Genomic_DNA"/>
</dbReference>
<dbReference type="Gene3D" id="3.40.630.10">
    <property type="entry name" value="Zn peptidases"/>
    <property type="match status" value="1"/>
</dbReference>
<keyword evidence="3" id="KW-0378">Hydrolase</keyword>
<dbReference type="RefSeq" id="WP_106133015.1">
    <property type="nucleotide sequence ID" value="NZ_PVTR01000003.1"/>
</dbReference>
<dbReference type="SUPFAM" id="SSF53187">
    <property type="entry name" value="Zn-dependent exopeptidases"/>
    <property type="match status" value="1"/>
</dbReference>
<keyword evidence="3" id="KW-0645">Protease</keyword>
<gene>
    <name evidence="3" type="ORF">CLW00_103372</name>
</gene>
<feature type="domain" description="Peptidase M14" evidence="2">
    <location>
        <begin position="68"/>
        <end position="295"/>
    </location>
</feature>
<organism evidence="3 4">
    <name type="scientific">Mongoliibacter ruber</name>
    <dbReference type="NCBI Taxonomy" id="1750599"/>
    <lineage>
        <taxon>Bacteria</taxon>
        <taxon>Pseudomonadati</taxon>
        <taxon>Bacteroidota</taxon>
        <taxon>Cytophagia</taxon>
        <taxon>Cytophagales</taxon>
        <taxon>Cyclobacteriaceae</taxon>
        <taxon>Mongoliibacter</taxon>
    </lineage>
</organism>
<feature type="signal peptide" evidence="1">
    <location>
        <begin position="1"/>
        <end position="20"/>
    </location>
</feature>
<protein>
    <submittedName>
        <fullName evidence="3">Zinc carboxypeptidase</fullName>
    </submittedName>
</protein>
<sequence length="861" mass="97809">MKRQLLLLLCFLPILHVAFAQTSPKSTTDIPLSYYMPANFTYDATIPEPQDFFGFQVAEWNAGYDQILRYFEKLAEISPRAHFQIIGHTYEKRPQAILTISSPNNIAQLDQIKEERKKLRDPDANLDYSKTPLVMAAGYSVHGNEASAINSSILAAYHFVAAQDIDEDLENIIIMIDPALNPDGYNRYSSWVNSHRSYNLNGDKENRELSEAWPGGRGNHYWFDLNRDWLLVQHPESRNRVAVFQEWLPNIYLDYHEMGTNSTFFFQPGIPTRDHPLTPKKNMELTEKIGNYHAKSLDEIGSLYHTKESFDEYYFGYGSTYPDIQGSIGILFEQASSRGHLQESDYGPLPFSFTVRNQFRTSISSFEAAVAMREEIVKFMHEYYKESINEASTDSNQAYIFGSQDDAARSFHLAEMVQQHDIDVYALNEDITVNGVNFQKEKAYIVPLNQPQYNLIKAMFETRTEFQDSLFYDVSAWTMPMSFNLDYMAMSSRIMNIADVNKLEKDFKLTNGQLIGEEKDYAFTFEWHDYYAPKLTYQLLKEGYLVRVAHEEFKLADGKEMKRGSIIVSTKLDAEPESKSKLYSILKSLAEENAIKVYGIASGLTGGINIGSPNIDVLKEPKVALLVSNGVNSLEAGEIWHLLDQRIDMPITLLPTERMGSADLAKYTVIAMPNGTYTNLDSNDLGKLKNWISAGGTLIARGNALSVLNKHEVVTFDFRKEDEDAKKELQPYEDYVKNTGARLTRGTIFNAKLDISHPLGYGYSKSEIYSFRNDNQFLAPSKNPYSNPLLYTESPLASGYIHPENLEFAKNSAALQVKSLGRGKVIAFVDSPNFRAIWYGTNKMYLNAIFFGDLIKSGTAD</sequence>
<dbReference type="Proteomes" id="UP000238157">
    <property type="component" value="Unassembled WGS sequence"/>
</dbReference>